<evidence type="ECO:0008006" key="4">
    <source>
        <dbReference type="Google" id="ProtNLM"/>
    </source>
</evidence>
<gene>
    <name evidence="2" type="ORF">MFLAVUS_006879</name>
</gene>
<dbReference type="PANTHER" id="PTHR45011">
    <property type="entry name" value="DAP3-BINDING CELL DEATH ENHANCER 1"/>
    <property type="match status" value="1"/>
</dbReference>
<keyword evidence="1" id="KW-0175">Coiled coil</keyword>
<protein>
    <recommendedName>
        <fullName evidence="4">Sel1 repeat family protein</fullName>
    </recommendedName>
</protein>
<name>A0ABP9Z2R5_9FUNG</name>
<sequence length="269" mass="30574">MIYTSICFRPNSGKKTADDWYNKGEEQYNSKNYNAALRSYLKSAASNHAKAQNAIGLFYYRGYEVDVDYGVALSWYLKAAEQGYSLAQYSIGIFYNLGYGVDVDYSVALSWYLKAAEQGQLDAQTNIGLIYFNGNGVDIDYNVAFSWLLKAAEKGHSTARNRFVVLYGRTNGVKLEYNEARELFTKAAEERNVRTELELSELKREARESKEQVAILLAKLAIKDSEIENFKRHANAALPQVIPDLAQDKKDEKVQKRNCGNEPIKFFQL</sequence>
<dbReference type="SMART" id="SM00671">
    <property type="entry name" value="SEL1"/>
    <property type="match status" value="4"/>
</dbReference>
<dbReference type="Proteomes" id="UP001473302">
    <property type="component" value="Unassembled WGS sequence"/>
</dbReference>
<accession>A0ABP9Z2R5</accession>
<evidence type="ECO:0000313" key="2">
    <source>
        <dbReference type="EMBL" id="GAA5813401.1"/>
    </source>
</evidence>
<proteinExistence type="predicted"/>
<comment type="caution">
    <text evidence="2">The sequence shown here is derived from an EMBL/GenBank/DDBJ whole genome shotgun (WGS) entry which is preliminary data.</text>
</comment>
<dbReference type="EMBL" id="BAABUK010000016">
    <property type="protein sequence ID" value="GAA5813401.1"/>
    <property type="molecule type" value="Genomic_DNA"/>
</dbReference>
<organism evidence="2 3">
    <name type="scientific">Mucor flavus</name>
    <dbReference type="NCBI Taxonomy" id="439312"/>
    <lineage>
        <taxon>Eukaryota</taxon>
        <taxon>Fungi</taxon>
        <taxon>Fungi incertae sedis</taxon>
        <taxon>Mucoromycota</taxon>
        <taxon>Mucoromycotina</taxon>
        <taxon>Mucoromycetes</taxon>
        <taxon>Mucorales</taxon>
        <taxon>Mucorineae</taxon>
        <taxon>Mucoraceae</taxon>
        <taxon>Mucor</taxon>
    </lineage>
</organism>
<dbReference type="InterPro" id="IPR006597">
    <property type="entry name" value="Sel1-like"/>
</dbReference>
<dbReference type="PANTHER" id="PTHR45011:SF1">
    <property type="entry name" value="DAP3-BINDING CELL DEATH ENHANCER 1"/>
    <property type="match status" value="1"/>
</dbReference>
<dbReference type="InterPro" id="IPR052748">
    <property type="entry name" value="ISR_Activator"/>
</dbReference>
<reference evidence="2 3" key="1">
    <citation type="submission" date="2024-04" db="EMBL/GenBank/DDBJ databases">
        <title>genome sequences of Mucor flavus KT1a and Helicostylum pulchrum KT1b strains isolated from the surface of a dry-aged beef.</title>
        <authorList>
            <person name="Toyotome T."/>
            <person name="Hosono M."/>
            <person name="Torimaru M."/>
            <person name="Fukuda K."/>
            <person name="Mikami N."/>
        </authorList>
    </citation>
    <scope>NUCLEOTIDE SEQUENCE [LARGE SCALE GENOMIC DNA]</scope>
    <source>
        <strain evidence="2 3">KT1a</strain>
    </source>
</reference>
<dbReference type="SUPFAM" id="SSF81901">
    <property type="entry name" value="HCP-like"/>
    <property type="match status" value="1"/>
</dbReference>
<dbReference type="Pfam" id="PF08238">
    <property type="entry name" value="Sel1"/>
    <property type="match status" value="4"/>
</dbReference>
<dbReference type="InterPro" id="IPR011990">
    <property type="entry name" value="TPR-like_helical_dom_sf"/>
</dbReference>
<feature type="coiled-coil region" evidence="1">
    <location>
        <begin position="185"/>
        <end position="219"/>
    </location>
</feature>
<keyword evidence="3" id="KW-1185">Reference proteome</keyword>
<evidence type="ECO:0000256" key="1">
    <source>
        <dbReference type="SAM" id="Coils"/>
    </source>
</evidence>
<dbReference type="Gene3D" id="1.25.40.10">
    <property type="entry name" value="Tetratricopeptide repeat domain"/>
    <property type="match status" value="1"/>
</dbReference>
<evidence type="ECO:0000313" key="3">
    <source>
        <dbReference type="Proteomes" id="UP001473302"/>
    </source>
</evidence>